<keyword evidence="2" id="KW-1133">Transmembrane helix</keyword>
<dbReference type="RefSeq" id="WP_010709927.1">
    <property type="nucleotide sequence ID" value="NZ_CABGNX010000002.1"/>
</dbReference>
<organism evidence="4 6">
    <name type="scientific">Enterococcus faecalis</name>
    <name type="common">Streptococcus faecalis</name>
    <dbReference type="NCBI Taxonomy" id="1351"/>
    <lineage>
        <taxon>Bacteria</taxon>
        <taxon>Bacillati</taxon>
        <taxon>Bacillota</taxon>
        <taxon>Bacilli</taxon>
        <taxon>Lactobacillales</taxon>
        <taxon>Enterococcaceae</taxon>
        <taxon>Enterococcus</taxon>
    </lineage>
</organism>
<dbReference type="Proteomes" id="UP000292223">
    <property type="component" value="Unassembled WGS sequence"/>
</dbReference>
<evidence type="ECO:0000313" key="4">
    <source>
        <dbReference type="EMBL" id="RYU33790.1"/>
    </source>
</evidence>
<evidence type="ECO:0000256" key="1">
    <source>
        <dbReference type="SAM" id="MobiDB-lite"/>
    </source>
</evidence>
<dbReference type="Proteomes" id="UP000281488">
    <property type="component" value="Unassembled WGS sequence"/>
</dbReference>
<evidence type="ECO:0000313" key="3">
    <source>
        <dbReference type="EMBL" id="ROX30286.1"/>
    </source>
</evidence>
<gene>
    <name evidence="3" type="ORF">EGW16_14470</name>
    <name evidence="4" type="ORF">EU507_06505</name>
</gene>
<accession>A0A8B3RWR3</accession>
<feature type="transmembrane region" description="Helical" evidence="2">
    <location>
        <begin position="12"/>
        <end position="34"/>
    </location>
</feature>
<keyword evidence="2" id="KW-0812">Transmembrane</keyword>
<feature type="compositionally biased region" description="Low complexity" evidence="1">
    <location>
        <begin position="42"/>
        <end position="52"/>
    </location>
</feature>
<evidence type="ECO:0000313" key="5">
    <source>
        <dbReference type="Proteomes" id="UP000281488"/>
    </source>
</evidence>
<evidence type="ECO:0000313" key="6">
    <source>
        <dbReference type="Proteomes" id="UP000292223"/>
    </source>
</evidence>
<name>A0A8B3RWR3_ENTFL</name>
<proteinExistence type="predicted"/>
<protein>
    <recommendedName>
        <fullName evidence="7">Lipoprotein</fullName>
    </recommendedName>
</protein>
<evidence type="ECO:0000256" key="2">
    <source>
        <dbReference type="SAM" id="Phobius"/>
    </source>
</evidence>
<dbReference type="AlphaFoldDB" id="A0A8B3RWR3"/>
<reference evidence="3 5" key="1">
    <citation type="submission" date="2018-10" db="EMBL/GenBank/DDBJ databases">
        <title>Genotypes and phenotypes of Enterococci isolated from broiler chickens.</title>
        <authorList>
            <person name="Muhammad A.R."/>
            <person name="Diarra M.S."/>
        </authorList>
    </citation>
    <scope>NUCLEOTIDE SEQUENCE [LARGE SCALE GENOMIC DNA]</scope>
    <source>
        <strain evidence="3 5">LIT2 A36'</strain>
    </source>
</reference>
<feature type="compositionally biased region" description="Polar residues" evidence="1">
    <location>
        <begin position="60"/>
        <end position="74"/>
    </location>
</feature>
<evidence type="ECO:0008006" key="7">
    <source>
        <dbReference type="Google" id="ProtNLM"/>
    </source>
</evidence>
<reference evidence="4 6" key="2">
    <citation type="submission" date="2019-02" db="EMBL/GenBank/DDBJ databases">
        <title>From farm to fork: dissemination of Tn554::fexA-optrA in linezolid-resistant Enterococcus faecalis clones from chicken feces and meat in Tunisia.</title>
        <authorList>
            <person name="Tedim A.P."/>
            <person name="Elghaieb H."/>
            <person name="Abbassi M.S."/>
            <person name="Novais C."/>
            <person name="Hassen A."/>
            <person name="Peixe L."/>
            <person name="Freitas A.R."/>
        </authorList>
    </citation>
    <scope>NUCLEOTIDE SEQUENCE [LARGE SCALE GENOMIC DNA]</scope>
    <source>
        <strain evidence="4 6">728T</strain>
    </source>
</reference>
<keyword evidence="2" id="KW-0472">Membrane</keyword>
<dbReference type="EMBL" id="SEWT01000003">
    <property type="protein sequence ID" value="RYU33790.1"/>
    <property type="molecule type" value="Genomic_DNA"/>
</dbReference>
<comment type="caution">
    <text evidence="4">The sequence shown here is derived from an EMBL/GenBank/DDBJ whole genome shotgun (WGS) entry which is preliminary data.</text>
</comment>
<dbReference type="EMBL" id="RKMZ01000010">
    <property type="protein sequence ID" value="ROX30286.1"/>
    <property type="molecule type" value="Genomic_DNA"/>
</dbReference>
<feature type="region of interest" description="Disordered" evidence="1">
    <location>
        <begin position="37"/>
        <end position="80"/>
    </location>
</feature>
<sequence length="253" mass="28442">MFNHRHKKNKYFFVVIILLLVIIGLLIFIIVTGGKNSEKQTKSSSKTTQTTKISKESLKTIPQTMSSQQNSSTRLNERNYTESEKRAITNEFLLWASKRAEIGGMAVTTRFFDHGASGKGDWYALTPDWQAILVQRQDSSRQNSYSIQALGGVTFYTSKDGTLGQSDKVMTSALAAGYNEVADLGKPIIKYLLGDDGEIYEYHSSGSFTDGFYEMDDKGNRQENGRPIQTFTLSADTAAKKELQRILLQYNRK</sequence>